<reference evidence="2 3" key="1">
    <citation type="submission" date="2018-11" db="EMBL/GenBank/DDBJ databases">
        <title>Gemmobacter sp. nov., YIM 102744-1 draft genome.</title>
        <authorList>
            <person name="Li G."/>
            <person name="Jiang Y."/>
        </authorList>
    </citation>
    <scope>NUCLEOTIDE SEQUENCE [LARGE SCALE GENOMIC DNA]</scope>
    <source>
        <strain evidence="2 3">YIM 102744-1</strain>
    </source>
</reference>
<sequence length="994" mass="107273">MNPFIQKLGATLSLIGMIHASVADIAWAQTMDTGTAAGLANTDLFKPNPGALYGNNNGNVEIIGVSPGGSNLSLGTSDLYFGAPPQSEQGGALPQVNTYEDLYAHRDQQIGNLQSGTGNFSSTGSLNAEAAALEVLRGSNNIPSVSGDSFLVPSRDLMDDPNVSAEFGQCIVHQIQEEITHEYTDSVTETCDTLGIDTSPMIAQRQYRGPAELFTYVWDNGHYCQHGGRRIGVDVPETCGKLSILQAIPEATNGGVVRAQSCGGNRGCVELVLDMNNQPHAVGINFTVRSNINLTRANLRFNQPQGTPHTLTYQGGNIWLPNEGRDLPEIVQTRGQIQRLAYRSQNNYVREPASGSIYVPTRYGQPVGHVWNINNDGRVRSIHWDGVLIAEPWQNISSITVGEWTYRPDYSQRYQYVLGWGHPIYRERQGGGSSGTLTTRLEFTEELFTPWVFNANRWAEIQLLAQEQSCNIAYTVNATARNANGCVNALIGSSGQSGQICGGDIPVSPFDGLTDRAATQISVTPICNFGGVDEDGDESFTEANTCTRLEEDETCTYMGRECVEELSNGQCLVYESRYSCGRTLSYTSPVVKEINICNSDMSCFGGDCLPNTGTDGTMDLADAASKLAAVDMILTDMQCTIDPNAANVENEMMACQLFAGTGSNCSRVTLGLSNCCQNAKGVNLADYLQLAFATSRISRIVEGTALANPITSSWVSMENFARDSFSSLTRPITETWEGIIGNSGVTGQGAGALSMEAVKQGMMKNVAQWTSNIFGEQAANAIFQVGGGPAVANGALQQGTISLTSGAASVMSAVMTAYTVYALISVLVEILFACSESEQELQVRKALRSTHEIGTWCSTKILGKCVKRKTGYCMFNSPLARIMNEQARLQLNIPWGPPENPDCRGITLAEFQNLDMERVDLSEWTGMLAASGMLDMSSTNIESMTGVGSTLGRAQEDLYPRENAIDRNLNRLDGIDLDGLRNDAVNDFGMGVVQ</sequence>
<evidence type="ECO:0000313" key="3">
    <source>
        <dbReference type="Proteomes" id="UP000282125"/>
    </source>
</evidence>
<dbReference type="RefSeq" id="WP_124964877.1">
    <property type="nucleotide sequence ID" value="NZ_RRAZ01000013.1"/>
</dbReference>
<accession>A0A3P3DP44</accession>
<dbReference type="InterPro" id="IPR014121">
    <property type="entry name" value="TraN_Ftype"/>
</dbReference>
<proteinExistence type="predicted"/>
<dbReference type="Pfam" id="PF06986">
    <property type="entry name" value="F_T4SS_TraN"/>
    <property type="match status" value="2"/>
</dbReference>
<feature type="signal peptide" evidence="1">
    <location>
        <begin position="1"/>
        <end position="28"/>
    </location>
</feature>
<gene>
    <name evidence="2" type="ORF">EG244_10010</name>
</gene>
<comment type="caution">
    <text evidence="2">The sequence shown here is derived from an EMBL/GenBank/DDBJ whole genome shotgun (WGS) entry which is preliminary data.</text>
</comment>
<name>A0A3P3DP44_9RHOB</name>
<dbReference type="OrthoDB" id="5297981at2"/>
<organism evidence="2 3">
    <name type="scientific">Falsigemmobacter faecalis</name>
    <dbReference type="NCBI Taxonomy" id="2488730"/>
    <lineage>
        <taxon>Bacteria</taxon>
        <taxon>Pseudomonadati</taxon>
        <taxon>Pseudomonadota</taxon>
        <taxon>Alphaproteobacteria</taxon>
        <taxon>Rhodobacterales</taxon>
        <taxon>Paracoccaceae</taxon>
        <taxon>Falsigemmobacter</taxon>
    </lineage>
</organism>
<evidence type="ECO:0008006" key="4">
    <source>
        <dbReference type="Google" id="ProtNLM"/>
    </source>
</evidence>
<evidence type="ECO:0000256" key="1">
    <source>
        <dbReference type="SAM" id="SignalP"/>
    </source>
</evidence>
<dbReference type="Proteomes" id="UP000282125">
    <property type="component" value="Unassembled WGS sequence"/>
</dbReference>
<keyword evidence="3" id="KW-1185">Reference proteome</keyword>
<evidence type="ECO:0000313" key="2">
    <source>
        <dbReference type="EMBL" id="RRH74418.1"/>
    </source>
</evidence>
<keyword evidence="1" id="KW-0732">Signal</keyword>
<dbReference type="EMBL" id="RRAZ01000013">
    <property type="protein sequence ID" value="RRH74418.1"/>
    <property type="molecule type" value="Genomic_DNA"/>
</dbReference>
<feature type="chain" id="PRO_5018187457" description="Conjugal transfer protein TraN" evidence="1">
    <location>
        <begin position="29"/>
        <end position="994"/>
    </location>
</feature>
<protein>
    <recommendedName>
        <fullName evidence="4">Conjugal transfer protein TraN</fullName>
    </recommendedName>
</protein>
<dbReference type="AlphaFoldDB" id="A0A3P3DP44"/>